<feature type="region of interest" description="Disordered" evidence="2">
    <location>
        <begin position="1"/>
        <end position="131"/>
    </location>
</feature>
<dbReference type="InterPro" id="IPR008636">
    <property type="entry name" value="Hook_C"/>
</dbReference>
<feature type="non-terminal residue" evidence="4">
    <location>
        <position position="332"/>
    </location>
</feature>
<dbReference type="Pfam" id="PF05622">
    <property type="entry name" value="HOOK"/>
    <property type="match status" value="1"/>
</dbReference>
<keyword evidence="1" id="KW-0175">Coiled coil</keyword>
<evidence type="ECO:0000259" key="3">
    <source>
        <dbReference type="Pfam" id="PF05622"/>
    </source>
</evidence>
<proteinExistence type="predicted"/>
<gene>
    <name evidence="4" type="ORF">GSOID_T00026726001</name>
</gene>
<accession>E4Z5K9</accession>
<reference evidence="4" key="1">
    <citation type="journal article" date="2010" name="Science">
        <title>Plasticity of animal genome architecture unmasked by rapid evolution of a pelagic tunicate.</title>
        <authorList>
            <person name="Denoeud F."/>
            <person name="Henriet S."/>
            <person name="Mungpakdee S."/>
            <person name="Aury J.M."/>
            <person name="Da Silva C."/>
            <person name="Brinkmann H."/>
            <person name="Mikhaleva J."/>
            <person name="Olsen L.C."/>
            <person name="Jubin C."/>
            <person name="Canestro C."/>
            <person name="Bouquet J.M."/>
            <person name="Danks G."/>
            <person name="Poulain J."/>
            <person name="Campsteijn C."/>
            <person name="Adamski M."/>
            <person name="Cross I."/>
            <person name="Yadetie F."/>
            <person name="Muffato M."/>
            <person name="Louis A."/>
            <person name="Butcher S."/>
            <person name="Tsagkogeorga G."/>
            <person name="Konrad A."/>
            <person name="Singh S."/>
            <person name="Jensen M.F."/>
            <person name="Cong E.H."/>
            <person name="Eikeseth-Otteraa H."/>
            <person name="Noel B."/>
            <person name="Anthouard V."/>
            <person name="Porcel B.M."/>
            <person name="Kachouri-Lafond R."/>
            <person name="Nishino A."/>
            <person name="Ugolini M."/>
            <person name="Chourrout P."/>
            <person name="Nishida H."/>
            <person name="Aasland R."/>
            <person name="Huzurbazar S."/>
            <person name="Westhof E."/>
            <person name="Delsuc F."/>
            <person name="Lehrach H."/>
            <person name="Reinhardt R."/>
            <person name="Weissenbach J."/>
            <person name="Roy S.W."/>
            <person name="Artiguenave F."/>
            <person name="Postlethwait J.H."/>
            <person name="Manak J.R."/>
            <person name="Thompson E.M."/>
            <person name="Jaillon O."/>
            <person name="Du Pasquier L."/>
            <person name="Boudinot P."/>
            <person name="Liberles D.A."/>
            <person name="Volff J.N."/>
            <person name="Philippe H."/>
            <person name="Lenhard B."/>
            <person name="Roest Crollius H."/>
            <person name="Wincker P."/>
            <person name="Chourrout D."/>
        </authorList>
    </citation>
    <scope>NUCLEOTIDE SEQUENCE [LARGE SCALE GENOMIC DNA]</scope>
</reference>
<evidence type="ECO:0000256" key="2">
    <source>
        <dbReference type="SAM" id="MobiDB-lite"/>
    </source>
</evidence>
<dbReference type="EMBL" id="FN657716">
    <property type="protein sequence ID" value="CBY42987.1"/>
    <property type="molecule type" value="Genomic_DNA"/>
</dbReference>
<feature type="compositionally biased region" description="Basic and acidic residues" evidence="2">
    <location>
        <begin position="73"/>
        <end position="82"/>
    </location>
</feature>
<feature type="domain" description="Hook C-terminal" evidence="3">
    <location>
        <begin position="43"/>
        <end position="332"/>
    </location>
</feature>
<feature type="compositionally biased region" description="Low complexity" evidence="2">
    <location>
        <begin position="28"/>
        <end position="41"/>
    </location>
</feature>
<feature type="compositionally biased region" description="Basic and acidic residues" evidence="2">
    <location>
        <begin position="104"/>
        <end position="131"/>
    </location>
</feature>
<feature type="coiled-coil region" evidence="1">
    <location>
        <begin position="184"/>
        <end position="311"/>
    </location>
</feature>
<feature type="compositionally biased region" description="Basic and acidic residues" evidence="2">
    <location>
        <begin position="48"/>
        <end position="66"/>
    </location>
</feature>
<feature type="compositionally biased region" description="Polar residues" evidence="2">
    <location>
        <begin position="86"/>
        <end position="95"/>
    </location>
</feature>
<dbReference type="GO" id="GO:0008017">
    <property type="term" value="F:microtubule binding"/>
    <property type="evidence" value="ECO:0007669"/>
    <property type="project" value="InterPro"/>
</dbReference>
<name>E4Z5K9_OIKDI</name>
<protein>
    <recommendedName>
        <fullName evidence="3">Hook C-terminal domain-containing protein</fullName>
    </recommendedName>
</protein>
<organism evidence="4">
    <name type="scientific">Oikopleura dioica</name>
    <name type="common">Tunicate</name>
    <dbReference type="NCBI Taxonomy" id="34765"/>
    <lineage>
        <taxon>Eukaryota</taxon>
        <taxon>Metazoa</taxon>
        <taxon>Chordata</taxon>
        <taxon>Tunicata</taxon>
        <taxon>Appendicularia</taxon>
        <taxon>Copelata</taxon>
        <taxon>Oikopleuridae</taxon>
        <taxon>Oikopleura</taxon>
    </lineage>
</organism>
<evidence type="ECO:0000313" key="4">
    <source>
        <dbReference type="EMBL" id="CBY42987.1"/>
    </source>
</evidence>
<dbReference type="GO" id="GO:0031122">
    <property type="term" value="P:cytoplasmic microtubule organization"/>
    <property type="evidence" value="ECO:0007669"/>
    <property type="project" value="InterPro"/>
</dbReference>
<sequence>MADSDSLIFPSKKRKLEEENYEEPLLEPPLQENQLLESQLSGTSLDSLRQKAEESNELRKKLRDAEDLAAQASREREEELRKVKSYKTQLQSTKQALVEAQSKAVDDERRSQRLENDLRAEKEKSKVSEAAAERVTAELISLKTLNEELSLNSGNMDSLGESLAAETAAGDDMSLMPPQVREKMIRVQSENKRLSEQVEREISRGRSDTVELKDTIESLRCEKQTLTDKIKDLEAKLAEGGVKEDGEAIQELEEKIKSVESENASKKEQFNSISSELNAAKEKNGEVEALLKQKDEDIKAMETRYRSYLEKARSVIKTLDPKNNNNTEVVAL</sequence>
<dbReference type="AlphaFoldDB" id="E4Z5K9"/>
<evidence type="ECO:0000256" key="1">
    <source>
        <dbReference type="SAM" id="Coils"/>
    </source>
</evidence>
<dbReference type="Proteomes" id="UP000011014">
    <property type="component" value="Unassembled WGS sequence"/>
</dbReference>